<reference evidence="20" key="2">
    <citation type="submission" date="2021-10" db="EMBL/GenBank/DDBJ databases">
        <title>Phylogenomics reveals ancestral predisposition of the termite-cultivated fungus Termitomyces towards a domesticated lifestyle.</title>
        <authorList>
            <person name="Auxier B."/>
            <person name="Grum-Grzhimaylo A."/>
            <person name="Cardenas M.E."/>
            <person name="Lodge J.D."/>
            <person name="Laessoe T."/>
            <person name="Pedersen O."/>
            <person name="Smith M.E."/>
            <person name="Kuyper T.W."/>
            <person name="Franco-Molano E.A."/>
            <person name="Baroni T.J."/>
            <person name="Aanen D.K."/>
        </authorList>
    </citation>
    <scope>NUCLEOTIDE SEQUENCE</scope>
    <source>
        <strain evidence="20">D49</strain>
    </source>
</reference>
<dbReference type="InterPro" id="IPR016194">
    <property type="entry name" value="SPOC-like_C_dom_sf"/>
</dbReference>
<evidence type="ECO:0000256" key="4">
    <source>
        <dbReference type="ARBA" id="ARBA00012551"/>
    </source>
</evidence>
<dbReference type="GO" id="GO:0000723">
    <property type="term" value="P:telomere maintenance"/>
    <property type="evidence" value="ECO:0007669"/>
    <property type="project" value="InterPro"/>
</dbReference>
<dbReference type="InterPro" id="IPR036494">
    <property type="entry name" value="Ku_C_sf"/>
</dbReference>
<evidence type="ECO:0000256" key="9">
    <source>
        <dbReference type="ARBA" id="ARBA00022801"/>
    </source>
</evidence>
<sequence>MPPDRAGYTVTMFLIDTSPSMSSVRTVQLPVGPDGEERNTEMTHLQWALQFVKLKIQEMVGETENIINAKSGGYEHVSEYIPIGQPNAGTLAKLDALETSKDFGDPIDALIVGIETQAEYLSSKKTWTRKIFMITDGESPIEVEDWEATVDKMNTLDIRLTLIGVDFDDEDFGFMEPKKSPIKKANEEFYRGFTSKLTNGVFGTCEEALQETARPEIKETRSTLMGTTLRLGDIDSRSDEAIEIIVKTSKCTALTRAKSWKKFALREALEDDDDGDEDDEETKKEVENARVAFAQLKMRSEYYVDRSEDLDEDGDVKMEEDDNKNLLDEDDGGEPKQKSKEEQMEKVEKEQLVRGFKYGTTYAPCPDGQFPRLHTRKGIDLCGFFPAKNASTWRFFFSSNLVIFHFSIQFRRELSLGEIQYVWADPTSARQQVALSSIVQAMYEKNVMAIVRWVSKDGMDPKMGVLTPVIFEGVDCFLWAQMPFADDVRKYTFASLDHLVNKRGEVLTEHSFIPTLEQREAMDEFVDAMDLMYAGEKDEEGNQGQWFDTLDSYNPAIHRTKQAMFHCAVVSDISTNPLPPPHPELLKYFDPPKRVLKRSRDAVEKCKSLFKVKSVPKKVAKTRKDGHVHAQDEDDNILLLDGKQSSSRTTQSQVHVSLETSHQSPSRVKTKPNADDSETEDEEEEEILDSVKFKKPTTPTPDRPKNNPLPTPARSLSPTVDPGRAPGRIIGSTFPLADFKNNLAQGDVVSKAVEDLGWVIAEIVMRPFSSRRSDELLECMRALRETSLTVSVFGHNFTAGSWDYSLMVYGIFLQEDEIEAWNS</sequence>
<evidence type="ECO:0000256" key="14">
    <source>
        <dbReference type="ARBA" id="ARBA00023172"/>
    </source>
</evidence>
<gene>
    <name evidence="20" type="ORF">H0H81_004295</name>
</gene>
<evidence type="ECO:0000256" key="3">
    <source>
        <dbReference type="ARBA" id="ARBA00007726"/>
    </source>
</evidence>
<evidence type="ECO:0000256" key="15">
    <source>
        <dbReference type="ARBA" id="ARBA00023204"/>
    </source>
</evidence>
<feature type="compositionally biased region" description="Basic and acidic residues" evidence="18">
    <location>
        <begin position="622"/>
        <end position="631"/>
    </location>
</feature>
<dbReference type="AlphaFoldDB" id="A0A9P7KIW5"/>
<dbReference type="GO" id="GO:0003678">
    <property type="term" value="F:DNA helicase activity"/>
    <property type="evidence" value="ECO:0007669"/>
    <property type="project" value="UniProtKB-EC"/>
</dbReference>
<dbReference type="Gene3D" id="3.40.50.410">
    <property type="entry name" value="von Willebrand factor, type A domain"/>
    <property type="match status" value="1"/>
</dbReference>
<dbReference type="InterPro" id="IPR024193">
    <property type="entry name" value="Ku80"/>
</dbReference>
<keyword evidence="16" id="KW-0539">Nucleus</keyword>
<accession>A0A9P7KIW5</accession>
<evidence type="ECO:0000256" key="1">
    <source>
        <dbReference type="ARBA" id="ARBA00004123"/>
    </source>
</evidence>
<keyword evidence="11" id="KW-0067">ATP-binding</keyword>
<evidence type="ECO:0000256" key="5">
    <source>
        <dbReference type="ARBA" id="ARBA00021792"/>
    </source>
</evidence>
<dbReference type="Pfam" id="PF02735">
    <property type="entry name" value="Ku"/>
    <property type="match status" value="1"/>
</dbReference>
<comment type="caution">
    <text evidence="20">The sequence shown here is derived from an EMBL/GenBank/DDBJ whole genome shotgun (WGS) entry which is preliminary data.</text>
</comment>
<dbReference type="GO" id="GO:0000781">
    <property type="term" value="C:chromosome, telomeric region"/>
    <property type="evidence" value="ECO:0007669"/>
    <property type="project" value="UniProtKB-SubCell"/>
</dbReference>
<evidence type="ECO:0000313" key="20">
    <source>
        <dbReference type="EMBL" id="KAG5654341.1"/>
    </source>
</evidence>
<dbReference type="Pfam" id="PF08785">
    <property type="entry name" value="Ku_PK_bind"/>
    <property type="match status" value="1"/>
</dbReference>
<evidence type="ECO:0000313" key="21">
    <source>
        <dbReference type="Proteomes" id="UP000717328"/>
    </source>
</evidence>
<evidence type="ECO:0000256" key="16">
    <source>
        <dbReference type="ARBA" id="ARBA00023242"/>
    </source>
</evidence>
<dbReference type="SUPFAM" id="SSF53300">
    <property type="entry name" value="vWA-like"/>
    <property type="match status" value="1"/>
</dbReference>
<dbReference type="InterPro" id="IPR006164">
    <property type="entry name" value="DNA_bd_Ku70/Ku80"/>
</dbReference>
<dbReference type="GO" id="GO:0006303">
    <property type="term" value="P:double-strand break repair via nonhomologous end joining"/>
    <property type="evidence" value="ECO:0007669"/>
    <property type="project" value="InterPro"/>
</dbReference>
<protein>
    <recommendedName>
        <fullName evidence="5">ATP-dependent DNA helicase II subunit 2</fullName>
        <ecNumber evidence="4">3.6.4.12</ecNumber>
    </recommendedName>
    <alternativeName>
        <fullName evidence="17">ATP-dependent DNA helicase II subunit Ku80</fullName>
    </alternativeName>
</protein>
<dbReference type="Proteomes" id="UP000717328">
    <property type="component" value="Unassembled WGS sequence"/>
</dbReference>
<dbReference type="GO" id="GO:0003684">
    <property type="term" value="F:damaged DNA binding"/>
    <property type="evidence" value="ECO:0007669"/>
    <property type="project" value="InterPro"/>
</dbReference>
<feature type="compositionally biased region" description="Acidic residues" evidence="18">
    <location>
        <begin position="675"/>
        <end position="688"/>
    </location>
</feature>
<keyword evidence="9" id="KW-0378">Hydrolase</keyword>
<evidence type="ECO:0000256" key="18">
    <source>
        <dbReference type="SAM" id="MobiDB-lite"/>
    </source>
</evidence>
<evidence type="ECO:0000256" key="6">
    <source>
        <dbReference type="ARBA" id="ARBA00022454"/>
    </source>
</evidence>
<keyword evidence="6" id="KW-0158">Chromosome</keyword>
<dbReference type="FunFam" id="1.10.1600.10:FF:000002">
    <property type="entry name" value="X-ray repair cross-complementing protein 5"/>
    <property type="match status" value="1"/>
</dbReference>
<dbReference type="GO" id="GO:0006310">
    <property type="term" value="P:DNA recombination"/>
    <property type="evidence" value="ECO:0007669"/>
    <property type="project" value="UniProtKB-KW"/>
</dbReference>
<comment type="subcellular location">
    <subcellularLocation>
        <location evidence="2">Chromosome</location>
        <location evidence="2">Telomere</location>
    </subcellularLocation>
    <subcellularLocation>
        <location evidence="1">Nucleus</location>
    </subcellularLocation>
</comment>
<dbReference type="CDD" id="cd00873">
    <property type="entry name" value="KU80"/>
    <property type="match status" value="1"/>
</dbReference>
<dbReference type="SUPFAM" id="SSF101420">
    <property type="entry name" value="C-terminal domain of Ku80"/>
    <property type="match status" value="1"/>
</dbReference>
<dbReference type="EMBL" id="JABCKI010000011">
    <property type="protein sequence ID" value="KAG5654341.1"/>
    <property type="molecule type" value="Genomic_DNA"/>
</dbReference>
<feature type="compositionally biased region" description="Basic and acidic residues" evidence="18">
    <location>
        <begin position="323"/>
        <end position="346"/>
    </location>
</feature>
<keyword evidence="14" id="KW-0233">DNA recombination</keyword>
<evidence type="ECO:0000256" key="17">
    <source>
        <dbReference type="ARBA" id="ARBA00031847"/>
    </source>
</evidence>
<name>A0A9P7KIW5_9AGAR</name>
<dbReference type="Gene3D" id="1.10.1600.10">
    <property type="match status" value="1"/>
</dbReference>
<evidence type="ECO:0000256" key="12">
    <source>
        <dbReference type="ARBA" id="ARBA00022895"/>
    </source>
</evidence>
<dbReference type="InterPro" id="IPR036465">
    <property type="entry name" value="vWFA_dom_sf"/>
</dbReference>
<dbReference type="GO" id="GO:0005524">
    <property type="term" value="F:ATP binding"/>
    <property type="evidence" value="ECO:0007669"/>
    <property type="project" value="UniProtKB-KW"/>
</dbReference>
<evidence type="ECO:0000259" key="19">
    <source>
        <dbReference type="SMART" id="SM00559"/>
    </source>
</evidence>
<dbReference type="OrthoDB" id="30826at2759"/>
<evidence type="ECO:0000256" key="10">
    <source>
        <dbReference type="ARBA" id="ARBA00022806"/>
    </source>
</evidence>
<dbReference type="GO" id="GO:0042162">
    <property type="term" value="F:telomeric DNA binding"/>
    <property type="evidence" value="ECO:0007669"/>
    <property type="project" value="InterPro"/>
</dbReference>
<evidence type="ECO:0000256" key="11">
    <source>
        <dbReference type="ARBA" id="ARBA00022840"/>
    </source>
</evidence>
<dbReference type="GO" id="GO:0003690">
    <property type="term" value="F:double-stranded DNA binding"/>
    <property type="evidence" value="ECO:0007669"/>
    <property type="project" value="TreeGrafter"/>
</dbReference>
<evidence type="ECO:0000256" key="2">
    <source>
        <dbReference type="ARBA" id="ARBA00004574"/>
    </source>
</evidence>
<feature type="region of interest" description="Disordered" evidence="18">
    <location>
        <begin position="309"/>
        <end position="346"/>
    </location>
</feature>
<proteinExistence type="inferred from homology"/>
<organism evidence="20 21">
    <name type="scientific">Sphagnurus paluster</name>
    <dbReference type="NCBI Taxonomy" id="117069"/>
    <lineage>
        <taxon>Eukaryota</taxon>
        <taxon>Fungi</taxon>
        <taxon>Dikarya</taxon>
        <taxon>Basidiomycota</taxon>
        <taxon>Agaricomycotina</taxon>
        <taxon>Agaricomycetes</taxon>
        <taxon>Agaricomycetidae</taxon>
        <taxon>Agaricales</taxon>
        <taxon>Tricholomatineae</taxon>
        <taxon>Lyophyllaceae</taxon>
        <taxon>Sphagnurus</taxon>
    </lineage>
</organism>
<dbReference type="Gene3D" id="2.40.290.10">
    <property type="match status" value="1"/>
</dbReference>
<dbReference type="GO" id="GO:0016787">
    <property type="term" value="F:hydrolase activity"/>
    <property type="evidence" value="ECO:0007669"/>
    <property type="project" value="UniProtKB-KW"/>
</dbReference>
<keyword evidence="13" id="KW-0238">DNA-binding</keyword>
<feature type="compositionally biased region" description="Acidic residues" evidence="18">
    <location>
        <begin position="309"/>
        <end position="322"/>
    </location>
</feature>
<dbReference type="PANTHER" id="PTHR12604">
    <property type="entry name" value="KU AUTOANTIGEN DNA HELICASE"/>
    <property type="match status" value="1"/>
</dbReference>
<keyword evidence="12" id="KW-0779">Telomere</keyword>
<comment type="similarity">
    <text evidence="3">Belongs to the ku80 family.</text>
</comment>
<evidence type="ECO:0000256" key="8">
    <source>
        <dbReference type="ARBA" id="ARBA00022763"/>
    </source>
</evidence>
<dbReference type="PANTHER" id="PTHR12604:SF4">
    <property type="entry name" value="X-RAY REPAIR CROSS-COMPLEMENTING PROTEIN 5"/>
    <property type="match status" value="1"/>
</dbReference>
<feature type="compositionally biased region" description="Polar residues" evidence="18">
    <location>
        <begin position="643"/>
        <end position="667"/>
    </location>
</feature>
<dbReference type="GO" id="GO:0043564">
    <property type="term" value="C:Ku70:Ku80 complex"/>
    <property type="evidence" value="ECO:0007669"/>
    <property type="project" value="InterPro"/>
</dbReference>
<reference evidence="20" key="1">
    <citation type="submission" date="2021-02" db="EMBL/GenBank/DDBJ databases">
        <authorList>
            <person name="Nieuwenhuis M."/>
            <person name="Van De Peppel L.J.J."/>
        </authorList>
    </citation>
    <scope>NUCLEOTIDE SEQUENCE</scope>
    <source>
        <strain evidence="20">D49</strain>
    </source>
</reference>
<dbReference type="SMART" id="SM00559">
    <property type="entry name" value="Ku78"/>
    <property type="match status" value="1"/>
</dbReference>
<dbReference type="EC" id="3.6.4.12" evidence="4"/>
<feature type="domain" description="Ku" evidence="19">
    <location>
        <begin position="344"/>
        <end position="499"/>
    </location>
</feature>
<dbReference type="SUPFAM" id="SSF100939">
    <property type="entry name" value="SPOC domain-like"/>
    <property type="match status" value="1"/>
</dbReference>
<dbReference type="Gene3D" id="1.25.40.240">
    <property type="entry name" value="Ku, C-terminal domain"/>
    <property type="match status" value="1"/>
</dbReference>
<evidence type="ECO:0000256" key="7">
    <source>
        <dbReference type="ARBA" id="ARBA00022741"/>
    </source>
</evidence>
<keyword evidence="21" id="KW-1185">Reference proteome</keyword>
<dbReference type="InterPro" id="IPR014893">
    <property type="entry name" value="Ku_PK_bind"/>
</dbReference>
<keyword evidence="10" id="KW-0347">Helicase</keyword>
<evidence type="ECO:0000256" key="13">
    <source>
        <dbReference type="ARBA" id="ARBA00023125"/>
    </source>
</evidence>
<keyword evidence="7" id="KW-0547">Nucleotide-binding</keyword>
<feature type="region of interest" description="Disordered" evidence="18">
    <location>
        <begin position="617"/>
        <end position="725"/>
    </location>
</feature>
<keyword evidence="8" id="KW-0227">DNA damage</keyword>
<keyword evidence="15" id="KW-0234">DNA repair</keyword>